<proteinExistence type="predicted"/>
<dbReference type="InterPro" id="IPR009579">
    <property type="entry name" value="DUF1192"/>
</dbReference>
<reference evidence="1 2" key="1">
    <citation type="submission" date="2015-12" db="EMBL/GenBank/DDBJ databases">
        <title>Genome sequence of Thalassospira lucentensis MCCC 1A02072.</title>
        <authorList>
            <person name="Lu L."/>
            <person name="Lai Q."/>
            <person name="Shao Z."/>
            <person name="Qian P."/>
        </authorList>
    </citation>
    <scope>NUCLEOTIDE SEQUENCE [LARGE SCALE GENOMIC DNA]</scope>
    <source>
        <strain evidence="1 2">MCCC 1A02072</strain>
    </source>
</reference>
<evidence type="ECO:0000313" key="1">
    <source>
        <dbReference type="EMBL" id="KZB61166.1"/>
    </source>
</evidence>
<dbReference type="Proteomes" id="UP000076335">
    <property type="component" value="Unassembled WGS sequence"/>
</dbReference>
<comment type="caution">
    <text evidence="1">The sequence shown here is derived from an EMBL/GenBank/DDBJ whole genome shotgun (WGS) entry which is preliminary data.</text>
</comment>
<gene>
    <name evidence="1" type="ORF">AUP42_07805</name>
</gene>
<dbReference type="Pfam" id="PF06698">
    <property type="entry name" value="DUF1192"/>
    <property type="match status" value="1"/>
</dbReference>
<protein>
    <recommendedName>
        <fullName evidence="3">DUF1192 domain-containing protein</fullName>
    </recommendedName>
</protein>
<dbReference type="EMBL" id="LPVY01000024">
    <property type="protein sequence ID" value="KZB61166.1"/>
    <property type="molecule type" value="Genomic_DNA"/>
</dbReference>
<accession>A0A154L113</accession>
<dbReference type="AlphaFoldDB" id="A0A154L113"/>
<name>A0A154L113_9PROT</name>
<evidence type="ECO:0008006" key="3">
    <source>
        <dbReference type="Google" id="ProtNLM"/>
    </source>
</evidence>
<evidence type="ECO:0000313" key="2">
    <source>
        <dbReference type="Proteomes" id="UP000076335"/>
    </source>
</evidence>
<dbReference type="RefSeq" id="WP_062953427.1">
    <property type="nucleotide sequence ID" value="NZ_CP136684.1"/>
</dbReference>
<organism evidence="1 2">
    <name type="scientific">Thalassospira lucentensis</name>
    <dbReference type="NCBI Taxonomy" id="168935"/>
    <lineage>
        <taxon>Bacteria</taxon>
        <taxon>Pseudomonadati</taxon>
        <taxon>Pseudomonadota</taxon>
        <taxon>Alphaproteobacteria</taxon>
        <taxon>Rhodospirillales</taxon>
        <taxon>Thalassospiraceae</taxon>
        <taxon>Thalassospira</taxon>
    </lineage>
</organism>
<sequence length="64" mass="7147">MTVEEDDLQKPLAAMFGLPRNLDGMSIENLVDYRSALEQELVRVDAAMEHRNGVRAGAEALFKN</sequence>
<dbReference type="OrthoDB" id="7365597at2"/>